<organism evidence="1">
    <name type="scientific">uncultured Phycisphaerae bacterium</name>
    <dbReference type="NCBI Taxonomy" id="904963"/>
    <lineage>
        <taxon>Bacteria</taxon>
        <taxon>Pseudomonadati</taxon>
        <taxon>Planctomycetota</taxon>
        <taxon>Phycisphaerae</taxon>
        <taxon>environmental samples</taxon>
    </lineage>
</organism>
<dbReference type="AlphaFoldDB" id="A0A6J4N187"/>
<accession>A0A6J4N187</accession>
<evidence type="ECO:0000313" key="1">
    <source>
        <dbReference type="EMBL" id="CAA9371594.1"/>
    </source>
</evidence>
<reference evidence="1" key="1">
    <citation type="submission" date="2020-02" db="EMBL/GenBank/DDBJ databases">
        <authorList>
            <person name="Meier V. D."/>
        </authorList>
    </citation>
    <scope>NUCLEOTIDE SEQUENCE</scope>
    <source>
        <strain evidence="1">AVDCRST_MAG64</strain>
    </source>
</reference>
<name>A0A6J4N187_9BACT</name>
<gene>
    <name evidence="1" type="ORF">AVDCRST_MAG64-166</name>
</gene>
<proteinExistence type="predicted"/>
<protein>
    <submittedName>
        <fullName evidence="1">Uncharacterized protein</fullName>
    </submittedName>
</protein>
<dbReference type="EMBL" id="CADCUQ010000001">
    <property type="protein sequence ID" value="CAA9371594.1"/>
    <property type="molecule type" value="Genomic_DNA"/>
</dbReference>
<sequence length="38" mass="4423">MWRGIDINDARAKTYTSRAKDGGGRGVLVRRRFFRPEL</sequence>